<comment type="similarity">
    <text evidence="3 13">Belongs to the cytochrome P450 family.</text>
</comment>
<dbReference type="InterPro" id="IPR050121">
    <property type="entry name" value="Cytochrome_P450_monoxygenase"/>
</dbReference>
<dbReference type="GO" id="GO:0005506">
    <property type="term" value="F:iron ion binding"/>
    <property type="evidence" value="ECO:0007669"/>
    <property type="project" value="InterPro"/>
</dbReference>
<evidence type="ECO:0000256" key="4">
    <source>
        <dbReference type="ARBA" id="ARBA00022617"/>
    </source>
</evidence>
<dbReference type="PANTHER" id="PTHR24305">
    <property type="entry name" value="CYTOCHROME P450"/>
    <property type="match status" value="1"/>
</dbReference>
<dbReference type="GO" id="GO:0016020">
    <property type="term" value="C:membrane"/>
    <property type="evidence" value="ECO:0007669"/>
    <property type="project" value="UniProtKB-SubCell"/>
</dbReference>
<organism evidence="15 16">
    <name type="scientific">Talaromyces proteolyticus</name>
    <dbReference type="NCBI Taxonomy" id="1131652"/>
    <lineage>
        <taxon>Eukaryota</taxon>
        <taxon>Fungi</taxon>
        <taxon>Dikarya</taxon>
        <taxon>Ascomycota</taxon>
        <taxon>Pezizomycotina</taxon>
        <taxon>Eurotiomycetes</taxon>
        <taxon>Eurotiomycetidae</taxon>
        <taxon>Eurotiales</taxon>
        <taxon>Trichocomaceae</taxon>
        <taxon>Talaromyces</taxon>
        <taxon>Talaromyces sect. Bacilispori</taxon>
    </lineage>
</organism>
<keyword evidence="7 14" id="KW-1133">Transmembrane helix</keyword>
<evidence type="ECO:0000313" key="16">
    <source>
        <dbReference type="Proteomes" id="UP001201262"/>
    </source>
</evidence>
<protein>
    <submittedName>
        <fullName evidence="15">Benzoate 4-monooxygenase cytochrome-like protein P450</fullName>
    </submittedName>
</protein>
<sequence>MSEASNCLPVGNTIGIMQHTIALGALVLSSGFILSQIITRIISDDGRLHVSALAGWALLEYFFVNAIYRLQFHPLSKYPGPWWAAITDWYTVIHLAKGDRHLDFYRLHLKHGKFVRFGPNRLSINSAEALRDIFAVRANTLKSQVYGSFKYFFNGIDMSMTEIDRDRHAFKRRVNASALSPDAVRNVQEQILQNIRYFCTQLTDGKPNDPEGWSAPRNISRLVGYLVSDIMGDVTFSKNWNVQRDKARRHFVDDGAMGTAGIHLTGHMPGLFFLSMHKILFWPLIQGVQQLATLSDSITEWRIAQGETLKGKDLFSSLLEAVDPLTGKKFTQGELISEAGLLIVGGSDTTVTAMSATIFYLLHNPAALERAQSEVRNTFSSLEEIIMGKKLDSCRYLVACIDESLRLSPPVGSVLPRQVQAGGLMVEGEYIPEGIDVGVPHYTIHHNPAYYSDPFTFRPERWLGSGEGGFTEADVAKAQTAFTAFGVGRTSCIGHYLAYQEMQLVIGRLLFSYDMQLDSKSKLGEGGQGKGWGRHRKGEYQLLDRFVSMQDGPMVQFRPRS</sequence>
<dbReference type="Proteomes" id="UP001201262">
    <property type="component" value="Unassembled WGS sequence"/>
</dbReference>
<comment type="cofactor">
    <cofactor evidence="1 12">
        <name>heme</name>
        <dbReference type="ChEBI" id="CHEBI:30413"/>
    </cofactor>
</comment>
<evidence type="ECO:0000256" key="11">
    <source>
        <dbReference type="ARBA" id="ARBA00023136"/>
    </source>
</evidence>
<evidence type="ECO:0000256" key="5">
    <source>
        <dbReference type="ARBA" id="ARBA00022692"/>
    </source>
</evidence>
<reference evidence="15" key="1">
    <citation type="submission" date="2021-12" db="EMBL/GenBank/DDBJ databases">
        <title>Convergent genome expansion in fungi linked to evolution of root-endophyte symbiosis.</title>
        <authorList>
            <consortium name="DOE Joint Genome Institute"/>
            <person name="Ke Y.-H."/>
            <person name="Bonito G."/>
            <person name="Liao H.-L."/>
            <person name="Looney B."/>
            <person name="Rojas-Flechas A."/>
            <person name="Nash J."/>
            <person name="Hameed K."/>
            <person name="Schadt C."/>
            <person name="Martin F."/>
            <person name="Crous P.W."/>
            <person name="Miettinen O."/>
            <person name="Magnuson J.K."/>
            <person name="Labbe J."/>
            <person name="Jacobson D."/>
            <person name="Doktycz M.J."/>
            <person name="Veneault-Fourrey C."/>
            <person name="Kuo A."/>
            <person name="Mondo S."/>
            <person name="Calhoun S."/>
            <person name="Riley R."/>
            <person name="Ohm R."/>
            <person name="LaButti K."/>
            <person name="Andreopoulos B."/>
            <person name="Pangilinan J."/>
            <person name="Nolan M."/>
            <person name="Tritt A."/>
            <person name="Clum A."/>
            <person name="Lipzen A."/>
            <person name="Daum C."/>
            <person name="Barry K."/>
            <person name="Grigoriev I.V."/>
            <person name="Vilgalys R."/>
        </authorList>
    </citation>
    <scope>NUCLEOTIDE SEQUENCE</scope>
    <source>
        <strain evidence="15">PMI_201</strain>
    </source>
</reference>
<dbReference type="RefSeq" id="XP_046069870.1">
    <property type="nucleotide sequence ID" value="XM_046222231.1"/>
</dbReference>
<evidence type="ECO:0000256" key="6">
    <source>
        <dbReference type="ARBA" id="ARBA00022723"/>
    </source>
</evidence>
<keyword evidence="9 12" id="KW-0408">Iron</keyword>
<comment type="caution">
    <text evidence="15">The sequence shown here is derived from an EMBL/GenBank/DDBJ whole genome shotgun (WGS) entry which is preliminary data.</text>
</comment>
<dbReference type="Gene3D" id="1.10.630.10">
    <property type="entry name" value="Cytochrome P450"/>
    <property type="match status" value="1"/>
</dbReference>
<dbReference type="PANTHER" id="PTHR24305:SF237">
    <property type="entry name" value="CYTOCHROME P450 MONOOXYGENASE ATNE-RELATED"/>
    <property type="match status" value="1"/>
</dbReference>
<evidence type="ECO:0000256" key="9">
    <source>
        <dbReference type="ARBA" id="ARBA00023004"/>
    </source>
</evidence>
<dbReference type="AlphaFoldDB" id="A0AAD4KK75"/>
<dbReference type="GO" id="GO:0016705">
    <property type="term" value="F:oxidoreductase activity, acting on paired donors, with incorporation or reduction of molecular oxygen"/>
    <property type="evidence" value="ECO:0007669"/>
    <property type="project" value="InterPro"/>
</dbReference>
<evidence type="ECO:0000256" key="3">
    <source>
        <dbReference type="ARBA" id="ARBA00010617"/>
    </source>
</evidence>
<comment type="subcellular location">
    <subcellularLocation>
        <location evidence="2">Membrane</location>
    </subcellularLocation>
</comment>
<proteinExistence type="inferred from homology"/>
<keyword evidence="10 13" id="KW-0503">Monooxygenase</keyword>
<dbReference type="GO" id="GO:0020037">
    <property type="term" value="F:heme binding"/>
    <property type="evidence" value="ECO:0007669"/>
    <property type="project" value="InterPro"/>
</dbReference>
<feature type="binding site" description="axial binding residue" evidence="12">
    <location>
        <position position="492"/>
    </location>
    <ligand>
        <name>heme</name>
        <dbReference type="ChEBI" id="CHEBI:30413"/>
    </ligand>
    <ligandPart>
        <name>Fe</name>
        <dbReference type="ChEBI" id="CHEBI:18248"/>
    </ligandPart>
</feature>
<keyword evidence="4 12" id="KW-0349">Heme</keyword>
<accession>A0AAD4KK75</accession>
<dbReference type="PRINTS" id="PR00463">
    <property type="entry name" value="EP450I"/>
</dbReference>
<keyword evidence="6 12" id="KW-0479">Metal-binding</keyword>
<dbReference type="FunFam" id="1.10.630.10:FF:000063">
    <property type="entry name" value="Cytochrome P450 monooxygenase"/>
    <property type="match status" value="1"/>
</dbReference>
<evidence type="ECO:0000256" key="13">
    <source>
        <dbReference type="RuleBase" id="RU000461"/>
    </source>
</evidence>
<dbReference type="PRINTS" id="PR00385">
    <property type="entry name" value="P450"/>
</dbReference>
<dbReference type="InterPro" id="IPR017972">
    <property type="entry name" value="Cyt_P450_CS"/>
</dbReference>
<dbReference type="InterPro" id="IPR036396">
    <property type="entry name" value="Cyt_P450_sf"/>
</dbReference>
<name>A0AAD4KK75_9EURO</name>
<evidence type="ECO:0000256" key="12">
    <source>
        <dbReference type="PIRSR" id="PIRSR602401-1"/>
    </source>
</evidence>
<dbReference type="GO" id="GO:1902181">
    <property type="term" value="P:verruculogen biosynthetic process"/>
    <property type="evidence" value="ECO:0007669"/>
    <property type="project" value="UniProtKB-ARBA"/>
</dbReference>
<feature type="transmembrane region" description="Helical" evidence="14">
    <location>
        <begin position="21"/>
        <end position="42"/>
    </location>
</feature>
<dbReference type="InterPro" id="IPR002401">
    <property type="entry name" value="Cyt_P450_E_grp-I"/>
</dbReference>
<evidence type="ECO:0000256" key="14">
    <source>
        <dbReference type="SAM" id="Phobius"/>
    </source>
</evidence>
<dbReference type="GO" id="GO:0004497">
    <property type="term" value="F:monooxygenase activity"/>
    <property type="evidence" value="ECO:0007669"/>
    <property type="project" value="UniProtKB-KW"/>
</dbReference>
<keyword evidence="11 14" id="KW-0472">Membrane</keyword>
<keyword evidence="16" id="KW-1185">Reference proteome</keyword>
<feature type="transmembrane region" description="Helical" evidence="14">
    <location>
        <begin position="48"/>
        <end position="68"/>
    </location>
</feature>
<evidence type="ECO:0000256" key="10">
    <source>
        <dbReference type="ARBA" id="ARBA00023033"/>
    </source>
</evidence>
<evidence type="ECO:0000256" key="1">
    <source>
        <dbReference type="ARBA" id="ARBA00001971"/>
    </source>
</evidence>
<dbReference type="Pfam" id="PF00067">
    <property type="entry name" value="p450"/>
    <property type="match status" value="1"/>
</dbReference>
<dbReference type="PROSITE" id="PS00086">
    <property type="entry name" value="CYTOCHROME_P450"/>
    <property type="match status" value="1"/>
</dbReference>
<keyword evidence="8 13" id="KW-0560">Oxidoreductase</keyword>
<dbReference type="GeneID" id="70252518"/>
<dbReference type="SUPFAM" id="SSF48264">
    <property type="entry name" value="Cytochrome P450"/>
    <property type="match status" value="1"/>
</dbReference>
<gene>
    <name evidence="15" type="ORF">BGW36DRAFT_463778</name>
</gene>
<dbReference type="CDD" id="cd11061">
    <property type="entry name" value="CYP67-like"/>
    <property type="match status" value="1"/>
</dbReference>
<evidence type="ECO:0000256" key="7">
    <source>
        <dbReference type="ARBA" id="ARBA00022989"/>
    </source>
</evidence>
<dbReference type="InterPro" id="IPR001128">
    <property type="entry name" value="Cyt_P450"/>
</dbReference>
<dbReference type="EMBL" id="JAJTJA010000009">
    <property type="protein sequence ID" value="KAH8694200.1"/>
    <property type="molecule type" value="Genomic_DNA"/>
</dbReference>
<keyword evidence="5 14" id="KW-0812">Transmembrane</keyword>
<evidence type="ECO:0000313" key="15">
    <source>
        <dbReference type="EMBL" id="KAH8694200.1"/>
    </source>
</evidence>
<evidence type="ECO:0000256" key="8">
    <source>
        <dbReference type="ARBA" id="ARBA00023002"/>
    </source>
</evidence>
<evidence type="ECO:0000256" key="2">
    <source>
        <dbReference type="ARBA" id="ARBA00004370"/>
    </source>
</evidence>